<dbReference type="Proteomes" id="UP000799291">
    <property type="component" value="Unassembled WGS sequence"/>
</dbReference>
<evidence type="ECO:0008006" key="6">
    <source>
        <dbReference type="Google" id="ProtNLM"/>
    </source>
</evidence>
<dbReference type="AlphaFoldDB" id="A0A6G1IYE4"/>
<feature type="region of interest" description="Disordered" evidence="1">
    <location>
        <begin position="140"/>
        <end position="240"/>
    </location>
</feature>
<gene>
    <name evidence="4" type="ORF">K458DRAFT_418908</name>
</gene>
<proteinExistence type="predicted"/>
<keyword evidence="2" id="KW-1133">Transmembrane helix</keyword>
<feature type="compositionally biased region" description="Polar residues" evidence="1">
    <location>
        <begin position="185"/>
        <end position="206"/>
    </location>
</feature>
<dbReference type="EMBL" id="MU005584">
    <property type="protein sequence ID" value="KAF2683272.1"/>
    <property type="molecule type" value="Genomic_DNA"/>
</dbReference>
<evidence type="ECO:0000256" key="2">
    <source>
        <dbReference type="SAM" id="Phobius"/>
    </source>
</evidence>
<feature type="signal peptide" evidence="3">
    <location>
        <begin position="1"/>
        <end position="23"/>
    </location>
</feature>
<keyword evidence="5" id="KW-1185">Reference proteome</keyword>
<evidence type="ECO:0000256" key="3">
    <source>
        <dbReference type="SAM" id="SignalP"/>
    </source>
</evidence>
<feature type="compositionally biased region" description="Low complexity" evidence="1">
    <location>
        <begin position="151"/>
        <end position="184"/>
    </location>
</feature>
<accession>A0A6G1IYE4</accession>
<evidence type="ECO:0000313" key="5">
    <source>
        <dbReference type="Proteomes" id="UP000799291"/>
    </source>
</evidence>
<feature type="chain" id="PRO_5026210636" description="Mid2 domain-containing protein" evidence="3">
    <location>
        <begin position="24"/>
        <end position="392"/>
    </location>
</feature>
<evidence type="ECO:0000256" key="1">
    <source>
        <dbReference type="SAM" id="MobiDB-lite"/>
    </source>
</evidence>
<feature type="compositionally biased region" description="Low complexity" evidence="1">
    <location>
        <begin position="207"/>
        <end position="238"/>
    </location>
</feature>
<name>A0A6G1IYE4_9PLEO</name>
<keyword evidence="2" id="KW-0812">Transmembrane</keyword>
<dbReference type="OrthoDB" id="5215637at2759"/>
<evidence type="ECO:0000313" key="4">
    <source>
        <dbReference type="EMBL" id="KAF2683272.1"/>
    </source>
</evidence>
<feature type="region of interest" description="Disordered" evidence="1">
    <location>
        <begin position="256"/>
        <end position="279"/>
    </location>
</feature>
<keyword evidence="3" id="KW-0732">Signal</keyword>
<keyword evidence="2" id="KW-0472">Membrane</keyword>
<feature type="compositionally biased region" description="Low complexity" evidence="1">
    <location>
        <begin position="266"/>
        <end position="279"/>
    </location>
</feature>
<feature type="transmembrane region" description="Helical" evidence="2">
    <location>
        <begin position="285"/>
        <end position="310"/>
    </location>
</feature>
<protein>
    <recommendedName>
        <fullName evidence="6">Mid2 domain-containing protein</fullName>
    </recommendedName>
</protein>
<sequence>MTRSSSLTARLAVVSFLIGLVNATCYYPDGSSDSGHFACSSGSASNCCSEGFQCLSNGFCGDPRYDNYRRVLRGGCTDKSWGSGCQQTCTSLWPSGDESIHYCGSGKACCGRSDDCCSDSSVTKFDFGSPTVIAIAGESVAQEPSTEEKAQTTTQQQQEQQTQAPASSTREEQQQTQQATSTNQGESAPSTTKTSDSQTSRTNEPTSSSKNVPSSSSLISSSDSALPSKSDDASSSPATVTLISDRTRTYASTLTNAASDPSATQNVTNNYISSNNNNNTTNNTVVIAVGVGVGLLVLLIIIALAACWWLRKKRRRQQPNVRAQAVIGQGDVGTEYFEIEGSEAAKEMSAGGGVGLTKKGRWGRGSGVVFEMEGSRGIELDSKGNENVYGKT</sequence>
<organism evidence="4 5">
    <name type="scientific">Lentithecium fluviatile CBS 122367</name>
    <dbReference type="NCBI Taxonomy" id="1168545"/>
    <lineage>
        <taxon>Eukaryota</taxon>
        <taxon>Fungi</taxon>
        <taxon>Dikarya</taxon>
        <taxon>Ascomycota</taxon>
        <taxon>Pezizomycotina</taxon>
        <taxon>Dothideomycetes</taxon>
        <taxon>Pleosporomycetidae</taxon>
        <taxon>Pleosporales</taxon>
        <taxon>Massarineae</taxon>
        <taxon>Lentitheciaceae</taxon>
        <taxon>Lentithecium</taxon>
    </lineage>
</organism>
<feature type="compositionally biased region" description="Polar residues" evidence="1">
    <location>
        <begin position="256"/>
        <end position="265"/>
    </location>
</feature>
<reference evidence="4" key="1">
    <citation type="journal article" date="2020" name="Stud. Mycol.">
        <title>101 Dothideomycetes genomes: a test case for predicting lifestyles and emergence of pathogens.</title>
        <authorList>
            <person name="Haridas S."/>
            <person name="Albert R."/>
            <person name="Binder M."/>
            <person name="Bloem J."/>
            <person name="Labutti K."/>
            <person name="Salamov A."/>
            <person name="Andreopoulos B."/>
            <person name="Baker S."/>
            <person name="Barry K."/>
            <person name="Bills G."/>
            <person name="Bluhm B."/>
            <person name="Cannon C."/>
            <person name="Castanera R."/>
            <person name="Culley D."/>
            <person name="Daum C."/>
            <person name="Ezra D."/>
            <person name="Gonzalez J."/>
            <person name="Henrissat B."/>
            <person name="Kuo A."/>
            <person name="Liang C."/>
            <person name="Lipzen A."/>
            <person name="Lutzoni F."/>
            <person name="Magnuson J."/>
            <person name="Mondo S."/>
            <person name="Nolan M."/>
            <person name="Ohm R."/>
            <person name="Pangilinan J."/>
            <person name="Park H.-J."/>
            <person name="Ramirez L."/>
            <person name="Alfaro M."/>
            <person name="Sun H."/>
            <person name="Tritt A."/>
            <person name="Yoshinaga Y."/>
            <person name="Zwiers L.-H."/>
            <person name="Turgeon B."/>
            <person name="Goodwin S."/>
            <person name="Spatafora J."/>
            <person name="Crous P."/>
            <person name="Grigoriev I."/>
        </authorList>
    </citation>
    <scope>NUCLEOTIDE SEQUENCE</scope>
    <source>
        <strain evidence="4">CBS 122367</strain>
    </source>
</reference>